<protein>
    <submittedName>
        <fullName evidence="1">Uncharacterized protein</fullName>
    </submittedName>
</protein>
<reference evidence="1" key="1">
    <citation type="submission" date="2022-08" db="EMBL/GenBank/DDBJ databases">
        <title>Genome Sequence of Lecanicillium fungicola.</title>
        <authorList>
            <person name="Buettner E."/>
        </authorList>
    </citation>
    <scope>NUCLEOTIDE SEQUENCE</scope>
    <source>
        <strain evidence="1">Babe33</strain>
    </source>
</reference>
<gene>
    <name evidence="1" type="ORF">NQ176_g4376</name>
</gene>
<dbReference type="Proteomes" id="UP001143910">
    <property type="component" value="Unassembled WGS sequence"/>
</dbReference>
<keyword evidence="2" id="KW-1185">Reference proteome</keyword>
<accession>A0ACC1NFX9</accession>
<evidence type="ECO:0000313" key="2">
    <source>
        <dbReference type="Proteomes" id="UP001143910"/>
    </source>
</evidence>
<sequence length="280" mass="30421">MKKPTSRLGHENFIHNALSRRKDELPQLGSLDERTTTFGILFVLDKDGQGPGVAASWHMGRLLHRRGTPLLLRQGAIVPLDADVDGRNGAENPRGFEIVVIVGADGQFSIMEEDESAEGGVDKATWVHTSIQYLQRQGTLTIGPNRGGALAYSRTWSVRFLGLRNSDRVMASVGGASASMAAAQSVENGIVVELGHIAPGDTAIVYLGPNPQLSINDPESLIFPLLYDAQIEFSLKDKIDAIISPKDVPVSIRVTQIAALDMDEDLRHILNEFFLADSRS</sequence>
<name>A0ACC1NFX9_9HYPO</name>
<comment type="caution">
    <text evidence="1">The sequence shown here is derived from an EMBL/GenBank/DDBJ whole genome shotgun (WGS) entry which is preliminary data.</text>
</comment>
<evidence type="ECO:0000313" key="1">
    <source>
        <dbReference type="EMBL" id="KAJ2977426.1"/>
    </source>
</evidence>
<organism evidence="1 2">
    <name type="scientific">Zarea fungicola</name>
    <dbReference type="NCBI Taxonomy" id="93591"/>
    <lineage>
        <taxon>Eukaryota</taxon>
        <taxon>Fungi</taxon>
        <taxon>Dikarya</taxon>
        <taxon>Ascomycota</taxon>
        <taxon>Pezizomycotina</taxon>
        <taxon>Sordariomycetes</taxon>
        <taxon>Hypocreomycetidae</taxon>
        <taxon>Hypocreales</taxon>
        <taxon>Cordycipitaceae</taxon>
        <taxon>Zarea</taxon>
    </lineage>
</organism>
<dbReference type="EMBL" id="JANJQO010000473">
    <property type="protein sequence ID" value="KAJ2977426.1"/>
    <property type="molecule type" value="Genomic_DNA"/>
</dbReference>
<proteinExistence type="predicted"/>